<dbReference type="GO" id="GO:0000981">
    <property type="term" value="F:DNA-binding transcription factor activity, RNA polymerase II-specific"/>
    <property type="evidence" value="ECO:0007669"/>
    <property type="project" value="InterPro"/>
</dbReference>
<dbReference type="GO" id="GO:0005634">
    <property type="term" value="C:nucleus"/>
    <property type="evidence" value="ECO:0007669"/>
    <property type="project" value="UniProtKB-SubCell"/>
</dbReference>
<evidence type="ECO:0000256" key="3">
    <source>
        <dbReference type="ARBA" id="ARBA00023125"/>
    </source>
</evidence>
<keyword evidence="3" id="KW-0238">DNA-binding</keyword>
<dbReference type="GO" id="GO:0008270">
    <property type="term" value="F:zinc ion binding"/>
    <property type="evidence" value="ECO:0007669"/>
    <property type="project" value="InterPro"/>
</dbReference>
<dbReference type="InterPro" id="IPR036864">
    <property type="entry name" value="Zn2-C6_fun-type_DNA-bd_sf"/>
</dbReference>
<feature type="region of interest" description="Disordered" evidence="5">
    <location>
        <begin position="352"/>
        <end position="373"/>
    </location>
</feature>
<organism evidence="6 7">
    <name type="scientific">Trichoderma longibrachiatum ATCC 18648</name>
    <dbReference type="NCBI Taxonomy" id="983965"/>
    <lineage>
        <taxon>Eukaryota</taxon>
        <taxon>Fungi</taxon>
        <taxon>Dikarya</taxon>
        <taxon>Ascomycota</taxon>
        <taxon>Pezizomycotina</taxon>
        <taxon>Sordariomycetes</taxon>
        <taxon>Hypocreomycetidae</taxon>
        <taxon>Hypocreales</taxon>
        <taxon>Hypocreaceae</taxon>
        <taxon>Trichoderma</taxon>
    </lineage>
</organism>
<feature type="region of interest" description="Disordered" evidence="5">
    <location>
        <begin position="1"/>
        <end position="32"/>
    </location>
</feature>
<protein>
    <submittedName>
        <fullName evidence="6">Uncharacterized protein</fullName>
    </submittedName>
</protein>
<feature type="region of interest" description="Disordered" evidence="5">
    <location>
        <begin position="69"/>
        <end position="98"/>
    </location>
</feature>
<name>A0A2T4CK59_TRILO</name>
<evidence type="ECO:0000256" key="1">
    <source>
        <dbReference type="ARBA" id="ARBA00004123"/>
    </source>
</evidence>
<evidence type="ECO:0000256" key="5">
    <source>
        <dbReference type="SAM" id="MobiDB-lite"/>
    </source>
</evidence>
<evidence type="ECO:0000256" key="4">
    <source>
        <dbReference type="ARBA" id="ARBA00023242"/>
    </source>
</evidence>
<dbReference type="OrthoDB" id="5958943at2759"/>
<dbReference type="InterPro" id="IPR050987">
    <property type="entry name" value="AtrR-like"/>
</dbReference>
<sequence length="834" mass="92910">MRRQNHSCDQCRRSKRGCDAPSLGAGQRNSTLGQLSTENGTLKCSYCSKTNKTCTWEWAKAQTRQRSVAYGFKSPSKETAGRRREKTHSSFDSPVAQGPLAADTDDSCFSSLQVDGWRMDDCFYFPGKSDYELGVPALQTSLFTDPFIEYSIPSDIPSLRTEVSEDPTTTSDPVGDANVANAYNIEPQLSDFSLGTDAITPAQYCHPLQDDGFMSLAKRRRLSSEGTGSQRTSLSRFSVDQELMTHTNSQLISTNLLQIYHDVLEHNLSCWLTEINNPLTAQSRPGDTEIRTGLVREWGTTWSNRIYTRAIQLDRESMSANLVRLTPAQDASVTNALHLAIMAFATQWAQGSHRQRERYPTGSTSPGDESDGFAEEFDRSLQHQIWAQAKRALQDVDELESYRVALAELIFGLTQKAWSHEPEDEHAAGATKIHSRGAGFEAEIKARLGEIISKEGPPIYMERAARKVQTLQARYNAGRRGIRSSVVDSNAVEATSNPRFFSSKENRETAGLLYWFAVMFDTVSSSMNERPVVVPDEDIPHYADEALPDAAAEDEGPLPGRWDVESFVHDDVENPAYKPTWPCPYEDAAKAVTKAAPVKVLLFRHLSYLQGILRRGARGKTVEDIISSTLSLYRYWNKTYGSFFRELMLDIDSIPERIRSWFFCISCHWNLAALMIADLVAFVDDNGLGTDVETRARIEGKIAWRIRDASTQELSELALISIPFPGLRDDSNFHHAVNEGTILTEPWTMILIKAFSMASAILLGEADEALRHGATQLGLTGGHFEETLGKVLNCIKALWHLGKKSDMARKAADFLSLTSERLQAEYGTGGGIRC</sequence>
<dbReference type="EMBL" id="KZ679126">
    <property type="protein sequence ID" value="PTB81923.1"/>
    <property type="molecule type" value="Genomic_DNA"/>
</dbReference>
<dbReference type="SUPFAM" id="SSF57701">
    <property type="entry name" value="Zn2/Cys6 DNA-binding domain"/>
    <property type="match status" value="1"/>
</dbReference>
<dbReference type="STRING" id="983965.A0A2T4CK59"/>
<gene>
    <name evidence="6" type="ORF">M440DRAFT_1347205</name>
</gene>
<evidence type="ECO:0000313" key="6">
    <source>
        <dbReference type="EMBL" id="PTB81923.1"/>
    </source>
</evidence>
<feature type="compositionally biased region" description="Basic and acidic residues" evidence="5">
    <location>
        <begin position="9"/>
        <end position="18"/>
    </location>
</feature>
<reference evidence="6 7" key="1">
    <citation type="submission" date="2016-07" db="EMBL/GenBank/DDBJ databases">
        <title>Multiple horizontal gene transfer events from other fungi enriched the ability of initially mycotrophic Trichoderma (Ascomycota) to feed on dead plant biomass.</title>
        <authorList>
            <consortium name="DOE Joint Genome Institute"/>
            <person name="Aerts A."/>
            <person name="Atanasova L."/>
            <person name="Chenthamara K."/>
            <person name="Zhang J."/>
            <person name="Grujic M."/>
            <person name="Henrissat B."/>
            <person name="Kuo A."/>
            <person name="Salamov A."/>
            <person name="Lipzen A."/>
            <person name="Labutti K."/>
            <person name="Barry K."/>
            <person name="Miao Y."/>
            <person name="Rahimi M.J."/>
            <person name="Shen Q."/>
            <person name="Grigoriev I.V."/>
            <person name="Kubicek C.P."/>
            <person name="Druzhinina I.S."/>
        </authorList>
    </citation>
    <scope>NUCLEOTIDE SEQUENCE [LARGE SCALE GENOMIC DNA]</scope>
    <source>
        <strain evidence="6 7">ATCC 18648</strain>
    </source>
</reference>
<accession>A0A2T4CK59</accession>
<proteinExistence type="predicted"/>
<keyword evidence="2" id="KW-0479">Metal-binding</keyword>
<dbReference type="PANTHER" id="PTHR46910">
    <property type="entry name" value="TRANSCRIPTION FACTOR PDR1"/>
    <property type="match status" value="1"/>
</dbReference>
<dbReference type="GO" id="GO:0003677">
    <property type="term" value="F:DNA binding"/>
    <property type="evidence" value="ECO:0007669"/>
    <property type="project" value="UniProtKB-KW"/>
</dbReference>
<dbReference type="AlphaFoldDB" id="A0A2T4CK59"/>
<keyword evidence="7" id="KW-1185">Reference proteome</keyword>
<comment type="subcellular location">
    <subcellularLocation>
        <location evidence="1">Nucleus</location>
    </subcellularLocation>
</comment>
<dbReference type="Proteomes" id="UP000240760">
    <property type="component" value="Unassembled WGS sequence"/>
</dbReference>
<dbReference type="Gene3D" id="4.10.240.10">
    <property type="entry name" value="Zn(2)-C6 fungal-type DNA-binding domain"/>
    <property type="match status" value="1"/>
</dbReference>
<dbReference type="InterPro" id="IPR001138">
    <property type="entry name" value="Zn2Cys6_DnaBD"/>
</dbReference>
<dbReference type="PANTHER" id="PTHR46910:SF3">
    <property type="entry name" value="HALOTOLERANCE PROTEIN 9-RELATED"/>
    <property type="match status" value="1"/>
</dbReference>
<evidence type="ECO:0000313" key="7">
    <source>
        <dbReference type="Proteomes" id="UP000240760"/>
    </source>
</evidence>
<dbReference type="CDD" id="cd00067">
    <property type="entry name" value="GAL4"/>
    <property type="match status" value="1"/>
</dbReference>
<evidence type="ECO:0000256" key="2">
    <source>
        <dbReference type="ARBA" id="ARBA00022723"/>
    </source>
</evidence>
<keyword evidence="4" id="KW-0539">Nucleus</keyword>